<name>A0ABP3D1C8_9PSEU</name>
<feature type="domain" description="Cupin type-2" evidence="1">
    <location>
        <begin position="61"/>
        <end position="108"/>
    </location>
</feature>
<accession>A0ABP3D1C8</accession>
<evidence type="ECO:0000313" key="2">
    <source>
        <dbReference type="EMBL" id="GAA0220869.1"/>
    </source>
</evidence>
<dbReference type="EMBL" id="BAAABU010000003">
    <property type="protein sequence ID" value="GAA0220869.1"/>
    <property type="molecule type" value="Genomic_DNA"/>
</dbReference>
<dbReference type="InterPro" id="IPR013096">
    <property type="entry name" value="Cupin_2"/>
</dbReference>
<dbReference type="Gene3D" id="2.60.120.10">
    <property type="entry name" value="Jelly Rolls"/>
    <property type="match status" value="1"/>
</dbReference>
<sequence length="118" mass="12819">MSTLAAKSLESPEETRRFPHGHIDLVTLGGTTAGRAEFEPGWRWSTDVKPIAGTESCQSLHTGYVLSGRMRVRMDDGTEAEAGPGDAVLIEPGHDAWIVGDEKCVMLDFTGLTNYARQ</sequence>
<dbReference type="CDD" id="cd06990">
    <property type="entry name" value="cupin_DUF861"/>
    <property type="match status" value="1"/>
</dbReference>
<dbReference type="RefSeq" id="WP_343933288.1">
    <property type="nucleotide sequence ID" value="NZ_BAAABU010000003.1"/>
</dbReference>
<evidence type="ECO:0000259" key="1">
    <source>
        <dbReference type="Pfam" id="PF07883"/>
    </source>
</evidence>
<dbReference type="InterPro" id="IPR011051">
    <property type="entry name" value="RmlC_Cupin_sf"/>
</dbReference>
<dbReference type="InterPro" id="IPR014710">
    <property type="entry name" value="RmlC-like_jellyroll"/>
</dbReference>
<protein>
    <submittedName>
        <fullName evidence="2">Cupin domain-containing protein</fullName>
    </submittedName>
</protein>
<dbReference type="SUPFAM" id="SSF51182">
    <property type="entry name" value="RmlC-like cupins"/>
    <property type="match status" value="1"/>
</dbReference>
<keyword evidence="3" id="KW-1185">Reference proteome</keyword>
<reference evidence="3" key="1">
    <citation type="journal article" date="2019" name="Int. J. Syst. Evol. Microbiol.">
        <title>The Global Catalogue of Microorganisms (GCM) 10K type strain sequencing project: providing services to taxonomists for standard genome sequencing and annotation.</title>
        <authorList>
            <consortium name="The Broad Institute Genomics Platform"/>
            <consortium name="The Broad Institute Genome Sequencing Center for Infectious Disease"/>
            <person name="Wu L."/>
            <person name="Ma J."/>
        </authorList>
    </citation>
    <scope>NUCLEOTIDE SEQUENCE [LARGE SCALE GENOMIC DNA]</scope>
    <source>
        <strain evidence="3">JCM 3380</strain>
    </source>
</reference>
<comment type="caution">
    <text evidence="2">The sequence shown here is derived from an EMBL/GenBank/DDBJ whole genome shotgun (WGS) entry which is preliminary data.</text>
</comment>
<evidence type="ECO:0000313" key="3">
    <source>
        <dbReference type="Proteomes" id="UP001500416"/>
    </source>
</evidence>
<dbReference type="Proteomes" id="UP001500416">
    <property type="component" value="Unassembled WGS sequence"/>
</dbReference>
<organism evidence="2 3">
    <name type="scientific">Saccharothrix mutabilis subsp. mutabilis</name>
    <dbReference type="NCBI Taxonomy" id="66855"/>
    <lineage>
        <taxon>Bacteria</taxon>
        <taxon>Bacillati</taxon>
        <taxon>Actinomycetota</taxon>
        <taxon>Actinomycetes</taxon>
        <taxon>Pseudonocardiales</taxon>
        <taxon>Pseudonocardiaceae</taxon>
        <taxon>Saccharothrix</taxon>
    </lineage>
</organism>
<gene>
    <name evidence="2" type="ORF">GCM10010492_18740</name>
</gene>
<proteinExistence type="predicted"/>
<dbReference type="Pfam" id="PF07883">
    <property type="entry name" value="Cupin_2"/>
    <property type="match status" value="1"/>
</dbReference>